<dbReference type="InterPro" id="IPR036864">
    <property type="entry name" value="Zn2-C6_fun-type_DNA-bd_sf"/>
</dbReference>
<dbReference type="InterPro" id="IPR021858">
    <property type="entry name" value="Fun_TF"/>
</dbReference>
<evidence type="ECO:0000313" key="6">
    <source>
        <dbReference type="Proteomes" id="UP000193240"/>
    </source>
</evidence>
<evidence type="ECO:0000256" key="3">
    <source>
        <dbReference type="SAM" id="MobiDB-lite"/>
    </source>
</evidence>
<dbReference type="EMBL" id="KZ107849">
    <property type="protein sequence ID" value="OSS47040.1"/>
    <property type="molecule type" value="Genomic_DNA"/>
</dbReference>
<dbReference type="PROSITE" id="PS50048">
    <property type="entry name" value="ZN2_CY6_FUNGAL_2"/>
    <property type="match status" value="1"/>
</dbReference>
<accession>A0A1Y2LTB3</accession>
<dbReference type="PANTHER" id="PTHR37534">
    <property type="entry name" value="TRANSCRIPTIONAL ACTIVATOR PROTEIN UGA3"/>
    <property type="match status" value="1"/>
</dbReference>
<dbReference type="STRING" id="105696.A0A1Y2LTB3"/>
<evidence type="ECO:0000256" key="1">
    <source>
        <dbReference type="ARBA" id="ARBA00004123"/>
    </source>
</evidence>
<proteinExistence type="predicted"/>
<protein>
    <recommendedName>
        <fullName evidence="4">Zn(2)-C6 fungal-type domain-containing protein</fullName>
    </recommendedName>
</protein>
<organism evidence="5 6">
    <name type="scientific">Epicoccum nigrum</name>
    <name type="common">Soil fungus</name>
    <name type="synonym">Epicoccum purpurascens</name>
    <dbReference type="NCBI Taxonomy" id="105696"/>
    <lineage>
        <taxon>Eukaryota</taxon>
        <taxon>Fungi</taxon>
        <taxon>Dikarya</taxon>
        <taxon>Ascomycota</taxon>
        <taxon>Pezizomycotina</taxon>
        <taxon>Dothideomycetes</taxon>
        <taxon>Pleosporomycetidae</taxon>
        <taxon>Pleosporales</taxon>
        <taxon>Pleosporineae</taxon>
        <taxon>Didymellaceae</taxon>
        <taxon>Epicoccum</taxon>
    </lineage>
</organism>
<keyword evidence="6" id="KW-1185">Reference proteome</keyword>
<dbReference type="InParanoid" id="A0A1Y2LTB3"/>
<evidence type="ECO:0000256" key="2">
    <source>
        <dbReference type="ARBA" id="ARBA00023242"/>
    </source>
</evidence>
<feature type="region of interest" description="Disordered" evidence="3">
    <location>
        <begin position="148"/>
        <end position="184"/>
    </location>
</feature>
<dbReference type="GO" id="GO:0008270">
    <property type="term" value="F:zinc ion binding"/>
    <property type="evidence" value="ECO:0007669"/>
    <property type="project" value="InterPro"/>
</dbReference>
<feature type="region of interest" description="Disordered" evidence="3">
    <location>
        <begin position="1"/>
        <end position="22"/>
    </location>
</feature>
<dbReference type="Pfam" id="PF11951">
    <property type="entry name" value="Fungal_trans_2"/>
    <property type="match status" value="1"/>
</dbReference>
<dbReference type="GO" id="GO:0005634">
    <property type="term" value="C:nucleus"/>
    <property type="evidence" value="ECO:0007669"/>
    <property type="project" value="UniProtKB-SubCell"/>
</dbReference>
<feature type="domain" description="Zn(2)-C6 fungal-type" evidence="4">
    <location>
        <begin position="27"/>
        <end position="57"/>
    </location>
</feature>
<gene>
    <name evidence="5" type="ORF">B5807_09858</name>
</gene>
<reference evidence="5 6" key="1">
    <citation type="journal article" date="2017" name="Genome Announc.">
        <title>Genome sequence of the saprophytic ascomycete Epicoccum nigrum ICMP 19927 strain isolated from New Zealand.</title>
        <authorList>
            <person name="Fokin M."/>
            <person name="Fleetwood D."/>
            <person name="Weir B.S."/>
            <person name="Villas-Boas S.G."/>
        </authorList>
    </citation>
    <scope>NUCLEOTIDE SEQUENCE [LARGE SCALE GENOMIC DNA]</scope>
    <source>
        <strain evidence="5 6">ICMP 19927</strain>
    </source>
</reference>
<dbReference type="PANTHER" id="PTHR37534:SF3">
    <property type="entry name" value="ZN(II)2CYS6 TRANSCRIPTION FACTOR (EUROFUNG)"/>
    <property type="match status" value="1"/>
</dbReference>
<dbReference type="Proteomes" id="UP000193240">
    <property type="component" value="Unassembled WGS sequence"/>
</dbReference>
<feature type="compositionally biased region" description="Basic residues" evidence="3">
    <location>
        <begin position="10"/>
        <end position="21"/>
    </location>
</feature>
<dbReference type="Gene3D" id="4.10.240.10">
    <property type="entry name" value="Zn(2)-C6 fungal-type DNA-binding domain"/>
    <property type="match status" value="1"/>
</dbReference>
<sequence length="586" mass="65701">MPATSSGAPKSRKPRPSRARGLRTTTGCLTCRGRRIKCDEQRPRCATCVKSDRECRYASLNDAATSIATNGPTPPAYPGASPAVARSSITSDTQFTHSPELQFDSPLTTGSVASMPSPNSAPYEWYDLLAEDAIQNVAKYNLNLDVEKPRRSQRETPEREDPALDPQLRSPNQDLDDQLESPNSYAASPIQDQRLPSLVQNHWNSAEVIPLTGDELILFQHYVAVVGPILDICDPTRQFSTTVPRLSVHNLGLLKSLLAVAARHLAALNQPSLPQPTNIVNPLLNVATQYYYETLHYLSQNLNQGSYSKSREIIATALLISTYEMFDAEGQYNNGAWERHLRGIFWIQRSQNNNGECKDPLRRAAWWAWIRQDSWVAFREGRRVLTIWRPLRRLDDLSPDELCLRIIYICGRCVDFASNEAIKKYDVETRIDHAKKLTQALTDWYNILGSSFQPIYKSRSPTHGGFVTPTWIHPPSHAAAVQTYHFSRIIVAINEPSVGGVEDMRNRQRLLDDSVETICGIASAHQGKEIPAAMINVRALYAAGLAARDPVKQACVLDLLEKTLEITRFPPKSLLADLTNQWHTQR</sequence>
<keyword evidence="2" id="KW-0539">Nucleus</keyword>
<feature type="compositionally biased region" description="Basic and acidic residues" evidence="3">
    <location>
        <begin position="148"/>
        <end position="162"/>
    </location>
</feature>
<dbReference type="GO" id="GO:0000976">
    <property type="term" value="F:transcription cis-regulatory region binding"/>
    <property type="evidence" value="ECO:0007669"/>
    <property type="project" value="TreeGrafter"/>
</dbReference>
<dbReference type="SMART" id="SM00066">
    <property type="entry name" value="GAL4"/>
    <property type="match status" value="1"/>
</dbReference>
<dbReference type="InterPro" id="IPR001138">
    <property type="entry name" value="Zn2Cys6_DnaBD"/>
</dbReference>
<evidence type="ECO:0000259" key="4">
    <source>
        <dbReference type="PROSITE" id="PS50048"/>
    </source>
</evidence>
<dbReference type="GO" id="GO:0045944">
    <property type="term" value="P:positive regulation of transcription by RNA polymerase II"/>
    <property type="evidence" value="ECO:0007669"/>
    <property type="project" value="TreeGrafter"/>
</dbReference>
<dbReference type="SUPFAM" id="SSF57701">
    <property type="entry name" value="Zn2/Cys6 DNA-binding domain"/>
    <property type="match status" value="1"/>
</dbReference>
<dbReference type="CDD" id="cd00067">
    <property type="entry name" value="GAL4"/>
    <property type="match status" value="1"/>
</dbReference>
<dbReference type="PROSITE" id="PS00463">
    <property type="entry name" value="ZN2_CY6_FUNGAL_1"/>
    <property type="match status" value="1"/>
</dbReference>
<comment type="subcellular location">
    <subcellularLocation>
        <location evidence="1">Nucleus</location>
    </subcellularLocation>
</comment>
<name>A0A1Y2LTB3_EPING</name>
<dbReference type="CDD" id="cd12148">
    <property type="entry name" value="fungal_TF_MHR"/>
    <property type="match status" value="1"/>
</dbReference>
<evidence type="ECO:0000313" key="5">
    <source>
        <dbReference type="EMBL" id="OSS47040.1"/>
    </source>
</evidence>
<dbReference type="OMA" id="SNGAWER"/>
<dbReference type="Pfam" id="PF00172">
    <property type="entry name" value="Zn_clus"/>
    <property type="match status" value="1"/>
</dbReference>
<dbReference type="GO" id="GO:0000981">
    <property type="term" value="F:DNA-binding transcription factor activity, RNA polymerase II-specific"/>
    <property type="evidence" value="ECO:0007669"/>
    <property type="project" value="InterPro"/>
</dbReference>
<dbReference type="AlphaFoldDB" id="A0A1Y2LTB3"/>